<dbReference type="CDD" id="cd05014">
    <property type="entry name" value="SIS_Kpsf"/>
    <property type="match status" value="1"/>
</dbReference>
<evidence type="ECO:0000313" key="11">
    <source>
        <dbReference type="Proteomes" id="UP000295509"/>
    </source>
</evidence>
<dbReference type="InterPro" id="IPR046342">
    <property type="entry name" value="CBS_dom_sf"/>
</dbReference>
<dbReference type="InterPro" id="IPR035474">
    <property type="entry name" value="SIS_Kpsf"/>
</dbReference>
<dbReference type="GO" id="GO:0097367">
    <property type="term" value="F:carbohydrate derivative binding"/>
    <property type="evidence" value="ECO:0007669"/>
    <property type="project" value="InterPro"/>
</dbReference>
<dbReference type="Gene3D" id="3.10.580.10">
    <property type="entry name" value="CBS-domain"/>
    <property type="match status" value="1"/>
</dbReference>
<dbReference type="InterPro" id="IPR050986">
    <property type="entry name" value="GutQ/KpsF_isomerases"/>
</dbReference>
<evidence type="ECO:0000256" key="5">
    <source>
        <dbReference type="PIRSR" id="PIRSR004692-2"/>
    </source>
</evidence>
<evidence type="ECO:0000256" key="1">
    <source>
        <dbReference type="ARBA" id="ARBA00008165"/>
    </source>
</evidence>
<proteinExistence type="inferred from homology"/>
<dbReference type="AlphaFoldDB" id="A0A4R8LYJ3"/>
<evidence type="ECO:0000259" key="9">
    <source>
        <dbReference type="PROSITE" id="PS51464"/>
    </source>
</evidence>
<dbReference type="GO" id="GO:0005975">
    <property type="term" value="P:carbohydrate metabolic process"/>
    <property type="evidence" value="ECO:0007669"/>
    <property type="project" value="InterPro"/>
</dbReference>
<dbReference type="NCBIfam" id="TIGR00393">
    <property type="entry name" value="kpsF"/>
    <property type="match status" value="1"/>
</dbReference>
<organism evidence="10 11">
    <name type="scientific">Paraburkholderia rhizosphaerae</name>
    <dbReference type="NCBI Taxonomy" id="480658"/>
    <lineage>
        <taxon>Bacteria</taxon>
        <taxon>Pseudomonadati</taxon>
        <taxon>Pseudomonadota</taxon>
        <taxon>Betaproteobacteria</taxon>
        <taxon>Burkholderiales</taxon>
        <taxon>Burkholderiaceae</taxon>
        <taxon>Paraburkholderia</taxon>
    </lineage>
</organism>
<feature type="domain" description="CBS" evidence="8">
    <location>
        <begin position="227"/>
        <end position="285"/>
    </location>
</feature>
<dbReference type="PANTHER" id="PTHR42745:SF1">
    <property type="entry name" value="ARABINOSE 5-PHOSPHATE ISOMERASE KDSD"/>
    <property type="match status" value="1"/>
</dbReference>
<evidence type="ECO:0000256" key="2">
    <source>
        <dbReference type="ARBA" id="ARBA00022737"/>
    </source>
</evidence>
<dbReference type="Pfam" id="PF00571">
    <property type="entry name" value="CBS"/>
    <property type="match status" value="2"/>
</dbReference>
<dbReference type="EMBL" id="SORE01000003">
    <property type="protein sequence ID" value="TDY53434.1"/>
    <property type="molecule type" value="Genomic_DNA"/>
</dbReference>
<accession>A0A4R8LYJ3</accession>
<keyword evidence="10" id="KW-0413">Isomerase</keyword>
<dbReference type="PROSITE" id="PS51371">
    <property type="entry name" value="CBS"/>
    <property type="match status" value="2"/>
</dbReference>
<feature type="domain" description="SIS" evidence="9">
    <location>
        <begin position="58"/>
        <end position="201"/>
    </location>
</feature>
<dbReference type="Proteomes" id="UP000295509">
    <property type="component" value="Unassembled WGS sequence"/>
</dbReference>
<keyword evidence="11" id="KW-1185">Reference proteome</keyword>
<evidence type="ECO:0000313" key="10">
    <source>
        <dbReference type="EMBL" id="TDY53434.1"/>
    </source>
</evidence>
<keyword evidence="3 7" id="KW-0129">CBS domain</keyword>
<name>A0A4R8LYJ3_9BURK</name>
<dbReference type="SMART" id="SM00116">
    <property type="entry name" value="CBS"/>
    <property type="match status" value="2"/>
</dbReference>
<dbReference type="Pfam" id="PF01380">
    <property type="entry name" value="SIS"/>
    <property type="match status" value="1"/>
</dbReference>
<sequence>MSGQVSSGAANIRLCYTSRMIAKINGDRALALARDVLDIEADAVRALRDQLDDGFVEAIDFILGCRGRVVVSGIGKSGHIARKLAATLASTGTPAFFVHPAEASHGDLGMITSDDVFIAMSNSGESEELLAILPLIKRLGAKLIAMTGRPGSSLATIADVHLNAGVSKEACPMNLAPTASTTAALALGDALAVAVLEERGFGPDDFARSHPGGALGRRLLTYVRDVMRTGDQLPQVTPDETVRDALFQLTAKRMGMTAVVDEDTRVKGIFTDGDLRRVLERDGDFRNLSIGTVMTPHPRTIGPDRLAVEAVELMERHRINQLLVVDEAGRLIGALNMHDLFSKKVI</sequence>
<dbReference type="InterPro" id="IPR046348">
    <property type="entry name" value="SIS_dom_sf"/>
</dbReference>
<feature type="domain" description="CBS" evidence="8">
    <location>
        <begin position="294"/>
        <end position="346"/>
    </location>
</feature>
<dbReference type="GO" id="GO:1901135">
    <property type="term" value="P:carbohydrate derivative metabolic process"/>
    <property type="evidence" value="ECO:0007669"/>
    <property type="project" value="InterPro"/>
</dbReference>
<comment type="similarity">
    <text evidence="1 4">Belongs to the SIS family. GutQ/KpsF subfamily.</text>
</comment>
<dbReference type="Gene3D" id="3.40.50.10490">
    <property type="entry name" value="Glucose-6-phosphate isomerase like protein, domain 1"/>
    <property type="match status" value="1"/>
</dbReference>
<dbReference type="FunFam" id="3.40.50.10490:FF:000011">
    <property type="entry name" value="Arabinose 5-phosphate isomerase"/>
    <property type="match status" value="1"/>
</dbReference>
<keyword evidence="5" id="KW-0862">Zinc</keyword>
<gene>
    <name evidence="10" type="ORF">BX592_103246</name>
</gene>
<dbReference type="PROSITE" id="PS51464">
    <property type="entry name" value="SIS"/>
    <property type="match status" value="1"/>
</dbReference>
<evidence type="ECO:0000256" key="6">
    <source>
        <dbReference type="PIRSR" id="PIRSR004692-3"/>
    </source>
</evidence>
<keyword evidence="5" id="KW-0479">Metal-binding</keyword>
<feature type="binding site" evidence="5">
    <location>
        <position position="99"/>
    </location>
    <ligand>
        <name>Zn(2+)</name>
        <dbReference type="ChEBI" id="CHEBI:29105"/>
    </ligand>
</feature>
<dbReference type="InterPro" id="IPR004800">
    <property type="entry name" value="KdsD/KpsF-type"/>
</dbReference>
<evidence type="ECO:0000259" key="8">
    <source>
        <dbReference type="PROSITE" id="PS51371"/>
    </source>
</evidence>
<feature type="site" description="Catalytically relevant" evidence="6">
    <location>
        <position position="210"/>
    </location>
</feature>
<dbReference type="GO" id="GO:0019146">
    <property type="term" value="F:arabinose-5-phosphate isomerase activity"/>
    <property type="evidence" value="ECO:0007669"/>
    <property type="project" value="UniProtKB-ARBA"/>
</dbReference>
<protein>
    <submittedName>
        <fullName evidence="10">Arabinose-5-phosphate isomerase</fullName>
    </submittedName>
</protein>
<keyword evidence="2" id="KW-0677">Repeat</keyword>
<comment type="caution">
    <text evidence="10">The sequence shown here is derived from an EMBL/GenBank/DDBJ whole genome shotgun (WGS) entry which is preliminary data.</text>
</comment>
<feature type="site" description="Catalytically relevant" evidence="6">
    <location>
        <position position="169"/>
    </location>
</feature>
<feature type="site" description="Catalytically relevant" evidence="6">
    <location>
        <position position="76"/>
    </location>
</feature>
<dbReference type="GO" id="GO:0046872">
    <property type="term" value="F:metal ion binding"/>
    <property type="evidence" value="ECO:0007669"/>
    <property type="project" value="UniProtKB-KW"/>
</dbReference>
<feature type="site" description="Catalytically relevant" evidence="6">
    <location>
        <position position="128"/>
    </location>
</feature>
<evidence type="ECO:0000256" key="4">
    <source>
        <dbReference type="PIRNR" id="PIRNR004692"/>
    </source>
</evidence>
<reference evidence="10 11" key="1">
    <citation type="submission" date="2019-03" db="EMBL/GenBank/DDBJ databases">
        <title>Genomic Encyclopedia of Type Strains, Phase III (KMG-III): the genomes of soil and plant-associated and newly described type strains.</title>
        <authorList>
            <person name="Whitman W."/>
        </authorList>
    </citation>
    <scope>NUCLEOTIDE SEQUENCE [LARGE SCALE GENOMIC DNA]</scope>
    <source>
        <strain evidence="10 11">LMG 29544</strain>
    </source>
</reference>
<dbReference type="InterPro" id="IPR000644">
    <property type="entry name" value="CBS_dom"/>
</dbReference>
<dbReference type="PANTHER" id="PTHR42745">
    <property type="match status" value="1"/>
</dbReference>
<evidence type="ECO:0000256" key="7">
    <source>
        <dbReference type="PROSITE-ProRule" id="PRU00703"/>
    </source>
</evidence>
<dbReference type="PIRSF" id="PIRSF004692">
    <property type="entry name" value="KdsD_KpsF"/>
    <property type="match status" value="1"/>
</dbReference>
<evidence type="ECO:0000256" key="3">
    <source>
        <dbReference type="ARBA" id="ARBA00023122"/>
    </source>
</evidence>
<dbReference type="CDD" id="cd04604">
    <property type="entry name" value="CBS_pair_SIS_assoc"/>
    <property type="match status" value="1"/>
</dbReference>
<dbReference type="InterPro" id="IPR001347">
    <property type="entry name" value="SIS_dom"/>
</dbReference>
<dbReference type="SUPFAM" id="SSF53697">
    <property type="entry name" value="SIS domain"/>
    <property type="match status" value="1"/>
</dbReference>